<name>A0AAV0Z6U3_VICFA</name>
<protein>
    <recommendedName>
        <fullName evidence="3">RNase H type-1 domain-containing protein</fullName>
    </recommendedName>
</protein>
<dbReference type="InterPro" id="IPR053151">
    <property type="entry name" value="RNase_H-like"/>
</dbReference>
<proteinExistence type="predicted"/>
<dbReference type="PANTHER" id="PTHR47723:SF19">
    <property type="entry name" value="POLYNUCLEOTIDYL TRANSFERASE, RIBONUCLEASE H-LIKE SUPERFAMILY PROTEIN"/>
    <property type="match status" value="1"/>
</dbReference>
<sequence length="110" mass="12918">MYYILMRQRDYMEAMKHNKIVHRHGENIRITTWIHTGAPMVKLNTDGASKIAINSEFEGIIRDDKVNWVYGFSNFLRNCNAIKAECWRVLESLKFIKDLGINKAKDEENV</sequence>
<evidence type="ECO:0000313" key="2">
    <source>
        <dbReference type="Proteomes" id="UP001157006"/>
    </source>
</evidence>
<organism evidence="1 2">
    <name type="scientific">Vicia faba</name>
    <name type="common">Broad bean</name>
    <name type="synonym">Faba vulgaris</name>
    <dbReference type="NCBI Taxonomy" id="3906"/>
    <lineage>
        <taxon>Eukaryota</taxon>
        <taxon>Viridiplantae</taxon>
        <taxon>Streptophyta</taxon>
        <taxon>Embryophyta</taxon>
        <taxon>Tracheophyta</taxon>
        <taxon>Spermatophyta</taxon>
        <taxon>Magnoliopsida</taxon>
        <taxon>eudicotyledons</taxon>
        <taxon>Gunneridae</taxon>
        <taxon>Pentapetalae</taxon>
        <taxon>rosids</taxon>
        <taxon>fabids</taxon>
        <taxon>Fabales</taxon>
        <taxon>Fabaceae</taxon>
        <taxon>Papilionoideae</taxon>
        <taxon>50 kb inversion clade</taxon>
        <taxon>NPAAA clade</taxon>
        <taxon>Hologalegina</taxon>
        <taxon>IRL clade</taxon>
        <taxon>Fabeae</taxon>
        <taxon>Vicia</taxon>
    </lineage>
</organism>
<evidence type="ECO:0000313" key="1">
    <source>
        <dbReference type="EMBL" id="CAI8592554.1"/>
    </source>
</evidence>
<gene>
    <name evidence="1" type="ORF">VFH_I045360</name>
</gene>
<dbReference type="EMBL" id="OX451735">
    <property type="protein sequence ID" value="CAI8592554.1"/>
    <property type="molecule type" value="Genomic_DNA"/>
</dbReference>
<dbReference type="Proteomes" id="UP001157006">
    <property type="component" value="Chromosome 1S"/>
</dbReference>
<evidence type="ECO:0008006" key="3">
    <source>
        <dbReference type="Google" id="ProtNLM"/>
    </source>
</evidence>
<dbReference type="PANTHER" id="PTHR47723">
    <property type="entry name" value="OS05G0353850 PROTEIN"/>
    <property type="match status" value="1"/>
</dbReference>
<reference evidence="1 2" key="1">
    <citation type="submission" date="2023-01" db="EMBL/GenBank/DDBJ databases">
        <authorList>
            <person name="Kreplak J."/>
        </authorList>
    </citation>
    <scope>NUCLEOTIDE SEQUENCE [LARGE SCALE GENOMIC DNA]</scope>
</reference>
<keyword evidence="2" id="KW-1185">Reference proteome</keyword>
<accession>A0AAV0Z6U3</accession>
<dbReference type="AlphaFoldDB" id="A0AAV0Z6U3"/>